<evidence type="ECO:0000256" key="1">
    <source>
        <dbReference type="ARBA" id="ARBA00001933"/>
    </source>
</evidence>
<feature type="domain" description="Aromatic amino acid beta-eliminating lyase/threonine aldolase" evidence="5">
    <location>
        <begin position="42"/>
        <end position="414"/>
    </location>
</feature>
<comment type="caution">
    <text evidence="6">The sequence shown here is derived from an EMBL/GenBank/DDBJ whole genome shotgun (WGS) entry which is preliminary data.</text>
</comment>
<dbReference type="Gene3D" id="3.90.1150.10">
    <property type="entry name" value="Aspartate Aminotransferase, domain 1"/>
    <property type="match status" value="1"/>
</dbReference>
<dbReference type="InterPro" id="IPR015424">
    <property type="entry name" value="PyrdxlP-dep_Trfase"/>
</dbReference>
<dbReference type="SUPFAM" id="SSF53383">
    <property type="entry name" value="PLP-dependent transferases"/>
    <property type="match status" value="1"/>
</dbReference>
<dbReference type="GO" id="GO:0016830">
    <property type="term" value="F:carbon-carbon lyase activity"/>
    <property type="evidence" value="ECO:0007669"/>
    <property type="project" value="InterPro"/>
</dbReference>
<dbReference type="InterPro" id="IPR015421">
    <property type="entry name" value="PyrdxlP-dep_Trfase_major"/>
</dbReference>
<keyword evidence="4" id="KW-0456">Lyase</keyword>
<dbReference type="PIRSF" id="PIRSF001386">
    <property type="entry name" value="Trpase"/>
    <property type="match status" value="1"/>
</dbReference>
<dbReference type="InterPro" id="IPR018176">
    <property type="entry name" value="Tryptophanase_CS"/>
</dbReference>
<evidence type="ECO:0000256" key="4">
    <source>
        <dbReference type="ARBA" id="ARBA00023239"/>
    </source>
</evidence>
<sequence length="452" mass="49417">MVTYRSTMVERIDLPSRETRERRLEEAGYNVFNLPAEDVFIDLLTDSGTGTMSTDQWAALIRGDESYAGSRSFDRLESAVEDVMGFPHIVPAHQGRGAENVLYGTLLAEGDVVLNNTHFDTTRAHIANQGADPVDCPVDAAFDLEAGETDAREFAGNFSLERARAVVDDAGADAVPVVIQTITNNSAAGQPVSVENTRRVREFADEIDATFVLDACRFAENAAFVREREAEFSDASIDEIAREQLGYADALVMSGKKDGLANIGGFVATTDVDLFERCKQRAILYEGFPTYGGMAGRDMDAMAVGLREAVEDAYATDRIEQVRTFGRLLEDAGVPIYTPVGGHAVYVDAGTALSHLPPEEFPGQALVCELYREGGVRGVELGSFAFPNTDRPELVRLALPRRTYHREHLEHVAETATAVLEKREAVSGLELASEPPIPELRHFTAELRPVSR</sequence>
<dbReference type="AlphaFoldDB" id="A0AAP2Z0V8"/>
<dbReference type="Pfam" id="PF01212">
    <property type="entry name" value="Beta_elim_lyase"/>
    <property type="match status" value="1"/>
</dbReference>
<accession>A0AAP2Z0V8</accession>
<dbReference type="EMBL" id="JAOPKB010000002">
    <property type="protein sequence ID" value="MCU4972218.1"/>
    <property type="molecule type" value="Genomic_DNA"/>
</dbReference>
<dbReference type="RefSeq" id="WP_338005001.1">
    <property type="nucleotide sequence ID" value="NZ_JAOPKA010000013.1"/>
</dbReference>
<dbReference type="EMBL" id="JAOPKA010000013">
    <property type="protein sequence ID" value="MCU4743187.1"/>
    <property type="molecule type" value="Genomic_DNA"/>
</dbReference>
<dbReference type="InterPro" id="IPR015422">
    <property type="entry name" value="PyrdxlP-dep_Trfase_small"/>
</dbReference>
<keyword evidence="8" id="KW-1185">Reference proteome</keyword>
<dbReference type="Gene3D" id="3.40.640.10">
    <property type="entry name" value="Type I PLP-dependent aspartate aminotransferase-like (Major domain)"/>
    <property type="match status" value="1"/>
</dbReference>
<dbReference type="Proteomes" id="UP001321018">
    <property type="component" value="Unassembled WGS sequence"/>
</dbReference>
<comment type="cofactor">
    <cofactor evidence="1">
        <name>pyridoxal 5'-phosphate</name>
        <dbReference type="ChEBI" id="CHEBI:597326"/>
    </cofactor>
</comment>
<evidence type="ECO:0000313" key="7">
    <source>
        <dbReference type="EMBL" id="MCU4972218.1"/>
    </source>
</evidence>
<dbReference type="PANTHER" id="PTHR32325">
    <property type="entry name" value="BETA-ELIMINATING LYASE-LIKE PROTEIN-RELATED"/>
    <property type="match status" value="1"/>
</dbReference>
<keyword evidence="3" id="KW-0663">Pyridoxal phosphate</keyword>
<evidence type="ECO:0000313" key="8">
    <source>
        <dbReference type="Proteomes" id="UP001320972"/>
    </source>
</evidence>
<dbReference type="PROSITE" id="PS00853">
    <property type="entry name" value="BETA_ELIM_LYASE"/>
    <property type="match status" value="1"/>
</dbReference>
<dbReference type="InterPro" id="IPR011166">
    <property type="entry name" value="Beta-eliminating_lyase"/>
</dbReference>
<organism evidence="6 9">
    <name type="scientific">Natronoglomus mannanivorans</name>
    <dbReference type="NCBI Taxonomy" id="2979990"/>
    <lineage>
        <taxon>Archaea</taxon>
        <taxon>Methanobacteriati</taxon>
        <taxon>Methanobacteriota</taxon>
        <taxon>Stenosarchaea group</taxon>
        <taxon>Halobacteria</taxon>
        <taxon>Halobacteriales</taxon>
        <taxon>Natrialbaceae</taxon>
        <taxon>Natronoglomus</taxon>
    </lineage>
</organism>
<dbReference type="InterPro" id="IPR001597">
    <property type="entry name" value="ArAA_b-elim_lyase/Thr_aldolase"/>
</dbReference>
<protein>
    <submittedName>
        <fullName evidence="6">Tryptophanase</fullName>
    </submittedName>
</protein>
<evidence type="ECO:0000256" key="2">
    <source>
        <dbReference type="ARBA" id="ARBA00009721"/>
    </source>
</evidence>
<proteinExistence type="inferred from homology"/>
<dbReference type="NCBIfam" id="NF009709">
    <property type="entry name" value="PRK13238.1"/>
    <property type="match status" value="1"/>
</dbReference>
<dbReference type="Proteomes" id="UP001320972">
    <property type="component" value="Unassembled WGS sequence"/>
</dbReference>
<name>A0AAP2Z0V8_9EURY</name>
<dbReference type="GO" id="GO:0009072">
    <property type="term" value="P:aromatic amino acid metabolic process"/>
    <property type="evidence" value="ECO:0007669"/>
    <property type="project" value="InterPro"/>
</dbReference>
<comment type="similarity">
    <text evidence="2">Belongs to the beta-eliminating lyase family.</text>
</comment>
<gene>
    <name evidence="7" type="ORF">OB955_05650</name>
    <name evidence="6" type="ORF">OB960_17505</name>
</gene>
<evidence type="ECO:0000313" key="9">
    <source>
        <dbReference type="Proteomes" id="UP001321018"/>
    </source>
</evidence>
<reference evidence="6 8" key="1">
    <citation type="submission" date="2022-09" db="EMBL/GenBank/DDBJ databases">
        <title>Enrichment on poylsaccharides allowed isolation of novel metabolic and taxonomic groups of Haloarchaea.</title>
        <authorList>
            <person name="Sorokin D.Y."/>
            <person name="Elcheninov A.G."/>
            <person name="Khizhniak T.V."/>
            <person name="Kolganova T.V."/>
            <person name="Kublanov I.V."/>
        </authorList>
    </citation>
    <scope>NUCLEOTIDE SEQUENCE</scope>
    <source>
        <strain evidence="7 8">AArc-m2/3/4</strain>
        <strain evidence="6">AArc-xg1-1</strain>
    </source>
</reference>
<evidence type="ECO:0000259" key="5">
    <source>
        <dbReference type="Pfam" id="PF01212"/>
    </source>
</evidence>
<evidence type="ECO:0000256" key="3">
    <source>
        <dbReference type="ARBA" id="ARBA00022898"/>
    </source>
</evidence>
<dbReference type="PANTHER" id="PTHR32325:SF4">
    <property type="entry name" value="TRYPTOPHANASE"/>
    <property type="match status" value="1"/>
</dbReference>
<evidence type="ECO:0000313" key="6">
    <source>
        <dbReference type="EMBL" id="MCU4743187.1"/>
    </source>
</evidence>